<dbReference type="SUPFAM" id="SSF48264">
    <property type="entry name" value="Cytochrome P450"/>
    <property type="match status" value="1"/>
</dbReference>
<evidence type="ECO:0000256" key="3">
    <source>
        <dbReference type="ARBA" id="ARBA00023002"/>
    </source>
</evidence>
<evidence type="ECO:0000256" key="5">
    <source>
        <dbReference type="ARBA" id="ARBA00023033"/>
    </source>
</evidence>
<evidence type="ECO:0000256" key="4">
    <source>
        <dbReference type="ARBA" id="ARBA00023004"/>
    </source>
</evidence>
<keyword evidence="6" id="KW-1133">Transmembrane helix</keyword>
<dbReference type="RefSeq" id="XP_021820916.1">
    <property type="nucleotide sequence ID" value="XM_021965224.1"/>
</dbReference>
<proteinExistence type="predicted"/>
<dbReference type="GO" id="GO:0004497">
    <property type="term" value="F:monooxygenase activity"/>
    <property type="evidence" value="ECO:0007669"/>
    <property type="project" value="UniProtKB-KW"/>
</dbReference>
<accession>A0A6P5T2L7</accession>
<dbReference type="InterPro" id="IPR050651">
    <property type="entry name" value="Plant_Cytochrome_P450_Monoox"/>
</dbReference>
<reference evidence="8" key="1">
    <citation type="submission" date="2025-08" db="UniProtKB">
        <authorList>
            <consortium name="RefSeq"/>
        </authorList>
    </citation>
    <scope>IDENTIFICATION</scope>
</reference>
<dbReference type="InterPro" id="IPR036396">
    <property type="entry name" value="Cyt_P450_sf"/>
</dbReference>
<keyword evidence="5" id="KW-0503">Monooxygenase</keyword>
<dbReference type="InterPro" id="IPR001128">
    <property type="entry name" value="Cyt_P450"/>
</dbReference>
<gene>
    <name evidence="8" type="primary">LOC110762574</name>
</gene>
<keyword evidence="6" id="KW-0812">Transmembrane</keyword>
<keyword evidence="3" id="KW-0560">Oxidoreductase</keyword>
<dbReference type="InterPro" id="IPR002401">
    <property type="entry name" value="Cyt_P450_E_grp-I"/>
</dbReference>
<dbReference type="PANTHER" id="PTHR47947:SF49">
    <property type="entry name" value="CYTOCHROME P450 FAMILY PROTEIN"/>
    <property type="match status" value="1"/>
</dbReference>
<keyword evidence="4" id="KW-0408">Iron</keyword>
<dbReference type="PRINTS" id="PR00463">
    <property type="entry name" value="EP450I"/>
</dbReference>
<feature type="transmembrane region" description="Helical" evidence="6">
    <location>
        <begin position="6"/>
        <end position="25"/>
    </location>
</feature>
<evidence type="ECO:0000313" key="8">
    <source>
        <dbReference type="RefSeq" id="XP_021820916.1"/>
    </source>
</evidence>
<dbReference type="KEGG" id="pavi:110762574"/>
<protein>
    <submittedName>
        <fullName evidence="8">Cytochrome P450 82A3-like</fullName>
    </submittedName>
</protein>
<dbReference type="GO" id="GO:0020037">
    <property type="term" value="F:heme binding"/>
    <property type="evidence" value="ECO:0007669"/>
    <property type="project" value="InterPro"/>
</dbReference>
<dbReference type="AlphaFoldDB" id="A0A6P5T2L7"/>
<keyword evidence="6" id="KW-0472">Membrane</keyword>
<keyword evidence="1" id="KW-0349">Heme</keyword>
<evidence type="ECO:0000313" key="7">
    <source>
        <dbReference type="Proteomes" id="UP000515124"/>
    </source>
</evidence>
<dbReference type="Gene3D" id="1.10.630.10">
    <property type="entry name" value="Cytochrome P450"/>
    <property type="match status" value="1"/>
</dbReference>
<sequence length="219" mass="25127">MDYSLPYVNSITAFLFTIIIVSYYFSRRWRAAKLAPTEAKGAWPIFGHLPLLGGSTPTHITLAAMADKYGPLFTIRLGVYPSLVICSCEIAKECFTTDDLVLNSRPKLAVVDHIGYNYDMFGFAPSGSYWQELRKMTTLELLSNRRLELLRHIRVSEVTTFLQEYYKTWSTAEKRESNNRDGVLVELKQWFEDMTLNVILRMVAGKRYSVVADEDEKKA</sequence>
<name>A0A6P5T2L7_PRUAV</name>
<evidence type="ECO:0000256" key="1">
    <source>
        <dbReference type="ARBA" id="ARBA00022617"/>
    </source>
</evidence>
<dbReference type="GeneID" id="110762574"/>
<keyword evidence="2" id="KW-0479">Metal-binding</keyword>
<keyword evidence="7" id="KW-1185">Reference proteome</keyword>
<dbReference type="PANTHER" id="PTHR47947">
    <property type="entry name" value="CYTOCHROME P450 82C3-RELATED"/>
    <property type="match status" value="1"/>
</dbReference>
<dbReference type="Pfam" id="PF00067">
    <property type="entry name" value="p450"/>
    <property type="match status" value="1"/>
</dbReference>
<evidence type="ECO:0000256" key="6">
    <source>
        <dbReference type="SAM" id="Phobius"/>
    </source>
</evidence>
<organism evidence="7 8">
    <name type="scientific">Prunus avium</name>
    <name type="common">Cherry</name>
    <name type="synonym">Cerasus avium</name>
    <dbReference type="NCBI Taxonomy" id="42229"/>
    <lineage>
        <taxon>Eukaryota</taxon>
        <taxon>Viridiplantae</taxon>
        <taxon>Streptophyta</taxon>
        <taxon>Embryophyta</taxon>
        <taxon>Tracheophyta</taxon>
        <taxon>Spermatophyta</taxon>
        <taxon>Magnoliopsida</taxon>
        <taxon>eudicotyledons</taxon>
        <taxon>Gunneridae</taxon>
        <taxon>Pentapetalae</taxon>
        <taxon>rosids</taxon>
        <taxon>fabids</taxon>
        <taxon>Rosales</taxon>
        <taxon>Rosaceae</taxon>
        <taxon>Amygdaloideae</taxon>
        <taxon>Amygdaleae</taxon>
        <taxon>Prunus</taxon>
    </lineage>
</organism>
<dbReference type="Proteomes" id="UP000515124">
    <property type="component" value="Unplaced"/>
</dbReference>
<dbReference type="GO" id="GO:0016705">
    <property type="term" value="F:oxidoreductase activity, acting on paired donors, with incorporation or reduction of molecular oxygen"/>
    <property type="evidence" value="ECO:0007669"/>
    <property type="project" value="InterPro"/>
</dbReference>
<evidence type="ECO:0000256" key="2">
    <source>
        <dbReference type="ARBA" id="ARBA00022723"/>
    </source>
</evidence>
<dbReference type="GO" id="GO:0005506">
    <property type="term" value="F:iron ion binding"/>
    <property type="evidence" value="ECO:0007669"/>
    <property type="project" value="InterPro"/>
</dbReference>